<evidence type="ECO:0000259" key="1">
    <source>
        <dbReference type="Pfam" id="PF01863"/>
    </source>
</evidence>
<name>A0ABW5BG60_9PROT</name>
<dbReference type="EMBL" id="JBHUII010000001">
    <property type="protein sequence ID" value="MFD2205092.1"/>
    <property type="molecule type" value="Genomic_DNA"/>
</dbReference>
<keyword evidence="3" id="KW-1185">Reference proteome</keyword>
<dbReference type="PANTHER" id="PTHR30399:SF1">
    <property type="entry name" value="UTP PYROPHOSPHATASE"/>
    <property type="match status" value="1"/>
</dbReference>
<dbReference type="InterPro" id="IPR002725">
    <property type="entry name" value="YgjP-like_metallopeptidase"/>
</dbReference>
<feature type="domain" description="YgjP-like metallopeptidase" evidence="1">
    <location>
        <begin position="32"/>
        <end position="230"/>
    </location>
</feature>
<dbReference type="Gene3D" id="3.30.2010.10">
    <property type="entry name" value="Metalloproteases ('zincins'), catalytic domain"/>
    <property type="match status" value="1"/>
</dbReference>
<dbReference type="Pfam" id="PF01863">
    <property type="entry name" value="YgjP-like"/>
    <property type="match status" value="1"/>
</dbReference>
<proteinExistence type="predicted"/>
<dbReference type="InterPro" id="IPR053136">
    <property type="entry name" value="UTP_pyrophosphatase-like"/>
</dbReference>
<dbReference type="Proteomes" id="UP001597294">
    <property type="component" value="Unassembled WGS sequence"/>
</dbReference>
<evidence type="ECO:0000313" key="3">
    <source>
        <dbReference type="Proteomes" id="UP001597294"/>
    </source>
</evidence>
<dbReference type="CDD" id="cd07344">
    <property type="entry name" value="M48_yhfN_like"/>
    <property type="match status" value="1"/>
</dbReference>
<dbReference type="PANTHER" id="PTHR30399">
    <property type="entry name" value="UNCHARACTERIZED PROTEIN YGJP"/>
    <property type="match status" value="1"/>
</dbReference>
<dbReference type="RefSeq" id="WP_380249302.1">
    <property type="nucleotide sequence ID" value="NZ_JBHUII010000001.1"/>
</dbReference>
<accession>A0ABW5BG60</accession>
<organism evidence="2 3">
    <name type="scientific">Kiloniella antarctica</name>
    <dbReference type="NCBI Taxonomy" id="1550907"/>
    <lineage>
        <taxon>Bacteria</taxon>
        <taxon>Pseudomonadati</taxon>
        <taxon>Pseudomonadota</taxon>
        <taxon>Alphaproteobacteria</taxon>
        <taxon>Rhodospirillales</taxon>
        <taxon>Kiloniellaceae</taxon>
        <taxon>Kiloniella</taxon>
    </lineage>
</organism>
<sequence>MKSQQQSHTLDIEGRKVGVIVQPHPTSRKLSLRLVPGEDAVKVVAPIGCPLSEILEFVNRQKNWVAERFNQHPIKKDYQDGDSIPILGREHIIIRINPENSPRQSKGVAWLEAEQLFIKSHPEHLPRRVKDFLKKEVRFEIDLRAQEKAALINKKITAIRIKDTTSRWGSCSTHGNLNFSWRLIFAPEQVLDYVVAHEVAHLEHMNHSAAFWAVVDELTNARKWSQNWLKINGSKLLSYC</sequence>
<gene>
    <name evidence="2" type="ORF">ACFSKO_05705</name>
</gene>
<protein>
    <submittedName>
        <fullName evidence="2">M48 family metallopeptidase</fullName>
    </submittedName>
</protein>
<reference evidence="3" key="1">
    <citation type="journal article" date="2019" name="Int. J. Syst. Evol. Microbiol.">
        <title>The Global Catalogue of Microorganisms (GCM) 10K type strain sequencing project: providing services to taxonomists for standard genome sequencing and annotation.</title>
        <authorList>
            <consortium name="The Broad Institute Genomics Platform"/>
            <consortium name="The Broad Institute Genome Sequencing Center for Infectious Disease"/>
            <person name="Wu L."/>
            <person name="Ma J."/>
        </authorList>
    </citation>
    <scope>NUCLEOTIDE SEQUENCE [LARGE SCALE GENOMIC DNA]</scope>
    <source>
        <strain evidence="3">CGMCC 4.7192</strain>
    </source>
</reference>
<evidence type="ECO:0000313" key="2">
    <source>
        <dbReference type="EMBL" id="MFD2205092.1"/>
    </source>
</evidence>
<comment type="caution">
    <text evidence="2">The sequence shown here is derived from an EMBL/GenBank/DDBJ whole genome shotgun (WGS) entry which is preliminary data.</text>
</comment>